<keyword evidence="11 12" id="KW-0472">Membrane</keyword>
<evidence type="ECO:0000259" key="14">
    <source>
        <dbReference type="Pfam" id="PF22776"/>
    </source>
</evidence>
<evidence type="ECO:0000313" key="16">
    <source>
        <dbReference type="Proteomes" id="UP000245081"/>
    </source>
</evidence>
<sequence>MQSTPSKSQTAGLALAALGVVYGDIGTSPLYTIHEIFAGAHHPVPMTPDNILGILSLIFWSLIVVVSVKYIAFIMRADNKGEGGIMALMALVLRGAEGKSYAPWLMLMGLFGAALFYGDGVITPAISVLSAVEGLEVATPLFKPYVIPVTLLVLLALFYWQYKGTARVGMLFGPVMIVWFSSLALLGVVNILRAPQVLQALSPWHAATFMLAAPKLAFLSLGAVFLAVTGTETLYADMGHFGRKPVQLAWFALVLPALVLNYFGQGALLLTNKDALQNPFYLMAPDWALYPLVALATVATVIASQAVISGVYSITQQAMQLGYSPRMEVRHTSGSAQGQVYMPGINWLLFIAVVGLVLGFGSSTSIASAYGIAVSTTMIITTILAFIVVRNLWKWHWLASTLVLGVFLVVDLAFFSANIVKIHDGGWFPLTFGFGVLLLMTTWKRGRKLLTSRLFAEAMPLDVFIPNITSSSIQRIPGTAVFMTQNLEAVPHALMHSLKHYKAMHERIVLATVTVADEPYVGGDRRVRVESIAGNLYKVRVTYGFMDKPDLPEAMTHCASQGLLLDMMDTSFFLGRETLIPKVGSDMALWREKLFIAMFRNAGSAAAYFKLPPNRVVELGAQVVL</sequence>
<feature type="domain" description="K+ potassium transporter integral membrane" evidence="13">
    <location>
        <begin position="13"/>
        <end position="466"/>
    </location>
</feature>
<keyword evidence="16" id="KW-1185">Reference proteome</keyword>
<keyword evidence="10 12" id="KW-0406">Ion transport</keyword>
<evidence type="ECO:0000313" key="15">
    <source>
        <dbReference type="EMBL" id="GBG14736.1"/>
    </source>
</evidence>
<reference evidence="15 16" key="1">
    <citation type="journal article" date="2018" name="Environ. Microbiol.">
        <title>Isolation and genomic characterization of Novimethylophilus kurashikiensis gen. nov. sp. nov., a new lanthanide-dependent methylotrophic species of Methylophilaceae.</title>
        <authorList>
            <person name="Lv H."/>
            <person name="Sahin N."/>
            <person name="Tani A."/>
        </authorList>
    </citation>
    <scope>NUCLEOTIDE SEQUENCE [LARGE SCALE GENOMIC DNA]</scope>
    <source>
        <strain evidence="15 16">La2-4</strain>
    </source>
</reference>
<evidence type="ECO:0000256" key="9">
    <source>
        <dbReference type="ARBA" id="ARBA00022989"/>
    </source>
</evidence>
<dbReference type="AlphaFoldDB" id="A0A2R5F930"/>
<dbReference type="InterPro" id="IPR003855">
    <property type="entry name" value="K+_transporter"/>
</dbReference>
<dbReference type="InterPro" id="IPR053951">
    <property type="entry name" value="K_trans_N"/>
</dbReference>
<evidence type="ECO:0000256" key="5">
    <source>
        <dbReference type="ARBA" id="ARBA00022538"/>
    </source>
</evidence>
<keyword evidence="5 12" id="KW-0633">Potassium transport</keyword>
<feature type="transmembrane region" description="Helical" evidence="12">
    <location>
        <begin position="340"/>
        <end position="361"/>
    </location>
</feature>
<accession>A0A2R5F930</accession>
<keyword evidence="8 12" id="KW-0630">Potassium</keyword>
<feature type="transmembrane region" description="Helical" evidence="12">
    <location>
        <begin position="248"/>
        <end position="268"/>
    </location>
</feature>
<evidence type="ECO:0000256" key="3">
    <source>
        <dbReference type="ARBA" id="ARBA00022448"/>
    </source>
</evidence>
<keyword evidence="6 12" id="KW-0812">Transmembrane</keyword>
<dbReference type="Pfam" id="PF02705">
    <property type="entry name" value="K_trans"/>
    <property type="match status" value="1"/>
</dbReference>
<dbReference type="OrthoDB" id="9805577at2"/>
<comment type="function">
    <text evidence="12">Transport of potassium into the cell. Likely operates as a K(+):H(+) symporter.</text>
</comment>
<feature type="transmembrane region" description="Helical" evidence="12">
    <location>
        <begin position="426"/>
        <end position="443"/>
    </location>
</feature>
<dbReference type="GO" id="GO:0015293">
    <property type="term" value="F:symporter activity"/>
    <property type="evidence" value="ECO:0007669"/>
    <property type="project" value="UniProtKB-UniRule"/>
</dbReference>
<feature type="transmembrane region" description="Helical" evidence="12">
    <location>
        <begin position="367"/>
        <end position="389"/>
    </location>
</feature>
<evidence type="ECO:0000256" key="7">
    <source>
        <dbReference type="ARBA" id="ARBA00022847"/>
    </source>
</evidence>
<dbReference type="GO" id="GO:0005886">
    <property type="term" value="C:plasma membrane"/>
    <property type="evidence" value="ECO:0007669"/>
    <property type="project" value="UniProtKB-SubCell"/>
</dbReference>
<keyword evidence="4 12" id="KW-1003">Cell membrane</keyword>
<comment type="caution">
    <text evidence="15">The sequence shown here is derived from an EMBL/GenBank/DDBJ whole genome shotgun (WGS) entry which is preliminary data.</text>
</comment>
<feature type="domain" description="K+ potassium transporter C-terminal" evidence="14">
    <location>
        <begin position="477"/>
        <end position="624"/>
    </location>
</feature>
<dbReference type="GO" id="GO:0015079">
    <property type="term" value="F:potassium ion transmembrane transporter activity"/>
    <property type="evidence" value="ECO:0007669"/>
    <property type="project" value="UniProtKB-UniRule"/>
</dbReference>
<dbReference type="EMBL" id="BDOQ01000009">
    <property type="protein sequence ID" value="GBG14736.1"/>
    <property type="molecule type" value="Genomic_DNA"/>
</dbReference>
<dbReference type="HAMAP" id="MF_01522">
    <property type="entry name" value="Kup"/>
    <property type="match status" value="1"/>
</dbReference>
<feature type="transmembrane region" description="Helical" evidence="12">
    <location>
        <begin position="401"/>
        <end position="420"/>
    </location>
</feature>
<evidence type="ECO:0000256" key="2">
    <source>
        <dbReference type="ARBA" id="ARBA00007019"/>
    </source>
</evidence>
<proteinExistence type="inferred from homology"/>
<gene>
    <name evidence="12 15" type="primary">kup</name>
    <name evidence="15" type="ORF">NMK_2337</name>
</gene>
<feature type="transmembrane region" description="Helical" evidence="12">
    <location>
        <begin position="171"/>
        <end position="192"/>
    </location>
</feature>
<evidence type="ECO:0000259" key="13">
    <source>
        <dbReference type="Pfam" id="PF02705"/>
    </source>
</evidence>
<dbReference type="PANTHER" id="PTHR30540">
    <property type="entry name" value="OSMOTIC STRESS POTASSIUM TRANSPORTER"/>
    <property type="match status" value="1"/>
</dbReference>
<evidence type="ECO:0000256" key="4">
    <source>
        <dbReference type="ARBA" id="ARBA00022475"/>
    </source>
</evidence>
<dbReference type="Pfam" id="PF22776">
    <property type="entry name" value="K_trans_C"/>
    <property type="match status" value="1"/>
</dbReference>
<dbReference type="PANTHER" id="PTHR30540:SF79">
    <property type="entry name" value="LOW AFFINITY POTASSIUM TRANSPORT SYSTEM PROTEIN KUP"/>
    <property type="match status" value="1"/>
</dbReference>
<dbReference type="RefSeq" id="WP_109015912.1">
    <property type="nucleotide sequence ID" value="NZ_BDOQ01000009.1"/>
</dbReference>
<evidence type="ECO:0000256" key="12">
    <source>
        <dbReference type="HAMAP-Rule" id="MF_01522"/>
    </source>
</evidence>
<comment type="subcellular location">
    <subcellularLocation>
        <location evidence="12">Cell membrane</location>
        <topology evidence="12">Multi-pass membrane protein</topology>
    </subcellularLocation>
    <subcellularLocation>
        <location evidence="1">Membrane</location>
        <topology evidence="1">Multi-pass membrane protein</topology>
    </subcellularLocation>
</comment>
<evidence type="ECO:0000256" key="8">
    <source>
        <dbReference type="ARBA" id="ARBA00022958"/>
    </source>
</evidence>
<name>A0A2R5F930_9PROT</name>
<evidence type="ECO:0000256" key="6">
    <source>
        <dbReference type="ARBA" id="ARBA00022692"/>
    </source>
</evidence>
<evidence type="ECO:0000256" key="10">
    <source>
        <dbReference type="ARBA" id="ARBA00023065"/>
    </source>
</evidence>
<feature type="transmembrane region" description="Helical" evidence="12">
    <location>
        <begin position="104"/>
        <end position="129"/>
    </location>
</feature>
<dbReference type="InterPro" id="IPR053952">
    <property type="entry name" value="K_trans_C"/>
</dbReference>
<dbReference type="Proteomes" id="UP000245081">
    <property type="component" value="Unassembled WGS sequence"/>
</dbReference>
<evidence type="ECO:0000256" key="11">
    <source>
        <dbReference type="ARBA" id="ARBA00023136"/>
    </source>
</evidence>
<protein>
    <recommendedName>
        <fullName evidence="12">Probable potassium transport system protein Kup</fullName>
    </recommendedName>
</protein>
<feature type="transmembrane region" description="Helical" evidence="12">
    <location>
        <begin position="141"/>
        <end position="159"/>
    </location>
</feature>
<keyword evidence="7 12" id="KW-0769">Symport</keyword>
<keyword evidence="3 12" id="KW-0813">Transport</keyword>
<feature type="transmembrane region" description="Helical" evidence="12">
    <location>
        <begin position="204"/>
        <end position="228"/>
    </location>
</feature>
<dbReference type="InterPro" id="IPR023051">
    <property type="entry name" value="Kup"/>
</dbReference>
<comment type="similarity">
    <text evidence="2 12">Belongs to the HAK/KUP transporter (TC 2.A.72) family.</text>
</comment>
<feature type="transmembrane region" description="Helical" evidence="12">
    <location>
        <begin position="51"/>
        <end position="72"/>
    </location>
</feature>
<keyword evidence="9 12" id="KW-1133">Transmembrane helix</keyword>
<organism evidence="15 16">
    <name type="scientific">Novimethylophilus kurashikiensis</name>
    <dbReference type="NCBI Taxonomy" id="1825523"/>
    <lineage>
        <taxon>Bacteria</taxon>
        <taxon>Pseudomonadati</taxon>
        <taxon>Pseudomonadota</taxon>
        <taxon>Betaproteobacteria</taxon>
        <taxon>Nitrosomonadales</taxon>
        <taxon>Methylophilaceae</taxon>
        <taxon>Novimethylophilus</taxon>
    </lineage>
</organism>
<evidence type="ECO:0000256" key="1">
    <source>
        <dbReference type="ARBA" id="ARBA00004141"/>
    </source>
</evidence>
<comment type="catalytic activity">
    <reaction evidence="12">
        <text>K(+)(in) + H(+)(in) = K(+)(out) + H(+)(out)</text>
        <dbReference type="Rhea" id="RHEA:28490"/>
        <dbReference type="ChEBI" id="CHEBI:15378"/>
        <dbReference type="ChEBI" id="CHEBI:29103"/>
    </reaction>
</comment>
<feature type="transmembrane region" description="Helical" evidence="12">
    <location>
        <begin position="288"/>
        <end position="314"/>
    </location>
</feature>